<reference evidence="3" key="1">
    <citation type="journal article" date="2019" name="Int. J. Syst. Evol. Microbiol.">
        <title>The Global Catalogue of Microorganisms (GCM) 10K type strain sequencing project: providing services to taxonomists for standard genome sequencing and annotation.</title>
        <authorList>
            <consortium name="The Broad Institute Genomics Platform"/>
            <consortium name="The Broad Institute Genome Sequencing Center for Infectious Disease"/>
            <person name="Wu L."/>
            <person name="Ma J."/>
        </authorList>
    </citation>
    <scope>NUCLEOTIDE SEQUENCE [LARGE SCALE GENOMIC DNA]</scope>
    <source>
        <strain evidence="3">CGMCC 1.12237</strain>
    </source>
</reference>
<proteinExistence type="predicted"/>
<organism evidence="2 3">
    <name type="scientific">Lederbergia graminis</name>
    <dbReference type="NCBI Taxonomy" id="735518"/>
    <lineage>
        <taxon>Bacteria</taxon>
        <taxon>Bacillati</taxon>
        <taxon>Bacillota</taxon>
        <taxon>Bacilli</taxon>
        <taxon>Bacillales</taxon>
        <taxon>Bacillaceae</taxon>
        <taxon>Lederbergia</taxon>
    </lineage>
</organism>
<dbReference type="InterPro" id="IPR043751">
    <property type="entry name" value="DUF5696"/>
</dbReference>
<keyword evidence="3" id="KW-1185">Reference proteome</keyword>
<dbReference type="Proteomes" id="UP001596147">
    <property type="component" value="Unassembled WGS sequence"/>
</dbReference>
<feature type="compositionally biased region" description="Acidic residues" evidence="1">
    <location>
        <begin position="48"/>
        <end position="75"/>
    </location>
</feature>
<name>A0ABW0LFE1_9BACI</name>
<dbReference type="EMBL" id="JBHSMC010000010">
    <property type="protein sequence ID" value="MFC5464599.1"/>
    <property type="molecule type" value="Genomic_DNA"/>
</dbReference>
<evidence type="ECO:0000256" key="1">
    <source>
        <dbReference type="SAM" id="MobiDB-lite"/>
    </source>
</evidence>
<accession>A0ABW0LFE1</accession>
<gene>
    <name evidence="2" type="ORF">ACFPM4_07525</name>
</gene>
<evidence type="ECO:0000313" key="3">
    <source>
        <dbReference type="Proteomes" id="UP001596147"/>
    </source>
</evidence>
<dbReference type="RefSeq" id="WP_382349663.1">
    <property type="nucleotide sequence ID" value="NZ_JBHSMC010000010.1"/>
</dbReference>
<feature type="region of interest" description="Disordered" evidence="1">
    <location>
        <begin position="35"/>
        <end position="75"/>
    </location>
</feature>
<evidence type="ECO:0000313" key="2">
    <source>
        <dbReference type="EMBL" id="MFC5464599.1"/>
    </source>
</evidence>
<dbReference type="Pfam" id="PF18952">
    <property type="entry name" value="DUF5696"/>
    <property type="match status" value="1"/>
</dbReference>
<protein>
    <submittedName>
        <fullName evidence="2">DUF5696 domain-containing protein</fullName>
    </submittedName>
</protein>
<comment type="caution">
    <text evidence="2">The sequence shown here is derived from an EMBL/GenBank/DDBJ whole genome shotgun (WGS) entry which is preliminary data.</text>
</comment>
<sequence length="779" mass="87874">MKDQLANSKKKISIFFICLLLIFSLLPFNGFAEETDGEEEAATTAETTAEEEAATDTEATDENAGDTAADEEEGEVEYYPITATKKVTENANLELYIDEKSGNIRLVNKKSGYEWLGSPLVPTSTLANNKKFMDSPVHITTTDGSSISQTYTLKETGNKLEYTDIENGIRVDFELVEEKLRFAVEYTLTDDGFIVRVPDDSIKEEGTVRLISLEVLPFFNSADEQLDEGAVFLPDGSGALMKVRKVHPKYYNSYSEPVYGPDHTFLEQLGEVLASGFTIGDAPKEEIALPVYGIYQAGKGFLAILTEGEETANINATPAGVRNIPIYRAGPEFVYRSQDVVFIGSSGRIPLFQGKRTEADREVKFILLEDEEAHYVGMAHAYREYLQETAGLEKVTENTTPLHVLLVGGILREEIVGSTFIDMTTFEQAKEIIEKYADAGVESLKITFKGWTKDGLYGNQPEHKAERKLGGKKKLEDLAEFAKKQGVDLYLDANYVRPFNESKGLKPTKDAVRSIDREVTESPNYHVSSRLGNVDQVFYLMRPDHAEEYAKDEIEKYQDLGVSGVHLSYMADMLYSDQNPKHLYTRAQTKESWVKTISLFREKIGKVSVDYGHAYALGHVDEINQIPMDSSHFVILDETVPFYQIVIHGLVPYSGQPSNLRNDSKVELLRMIEYGATPSFELTYKSTDNLKRTMEDRLFSSTFDFWFDRSVEEYNRFKEIHELTKGQLIVGHEQVQNKVYVTTYENGTQVIVNYNRSPKSVDGSVIKALDYEVRKGERR</sequence>